<keyword evidence="10" id="KW-0325">Glycoprotein</keyword>
<evidence type="ECO:0000313" key="18">
    <source>
        <dbReference type="EMBL" id="KAL3405079.1"/>
    </source>
</evidence>
<keyword evidence="5 16" id="KW-0732">Signal</keyword>
<keyword evidence="8 15" id="KW-0472">Membrane</keyword>
<keyword evidence="7" id="KW-0297">G-protein coupled receptor</keyword>
<gene>
    <name evidence="18" type="ORF">TKK_002136</name>
</gene>
<dbReference type="InterPro" id="IPR050122">
    <property type="entry name" value="RTK"/>
</dbReference>
<keyword evidence="6 15" id="KW-1133">Transmembrane helix</keyword>
<keyword evidence="3" id="KW-1003">Cell membrane</keyword>
<organism evidence="18 19">
    <name type="scientific">Trichogramma kaykai</name>
    <dbReference type="NCBI Taxonomy" id="54128"/>
    <lineage>
        <taxon>Eukaryota</taxon>
        <taxon>Metazoa</taxon>
        <taxon>Ecdysozoa</taxon>
        <taxon>Arthropoda</taxon>
        <taxon>Hexapoda</taxon>
        <taxon>Insecta</taxon>
        <taxon>Pterygota</taxon>
        <taxon>Neoptera</taxon>
        <taxon>Endopterygota</taxon>
        <taxon>Hymenoptera</taxon>
        <taxon>Apocrita</taxon>
        <taxon>Proctotrupomorpha</taxon>
        <taxon>Chalcidoidea</taxon>
        <taxon>Trichogrammatidae</taxon>
        <taxon>Trichogramma</taxon>
    </lineage>
</organism>
<evidence type="ECO:0000259" key="17">
    <source>
        <dbReference type="PROSITE" id="PS50011"/>
    </source>
</evidence>
<dbReference type="PROSITE" id="PS00109">
    <property type="entry name" value="PROTEIN_KINASE_TYR"/>
    <property type="match status" value="1"/>
</dbReference>
<evidence type="ECO:0000256" key="2">
    <source>
        <dbReference type="ARBA" id="ARBA00004651"/>
    </source>
</evidence>
<evidence type="ECO:0000256" key="15">
    <source>
        <dbReference type="SAM" id="Phobius"/>
    </source>
</evidence>
<keyword evidence="14" id="KW-0547">Nucleotide-binding</keyword>
<comment type="caution">
    <text evidence="18">The sequence shown here is derived from an EMBL/GenBank/DDBJ whole genome shotgun (WGS) entry which is preliminary data.</text>
</comment>
<evidence type="ECO:0000256" key="5">
    <source>
        <dbReference type="ARBA" id="ARBA00022729"/>
    </source>
</evidence>
<dbReference type="Pfam" id="PF07714">
    <property type="entry name" value="PK_Tyr_Ser-Thr"/>
    <property type="match status" value="1"/>
</dbReference>
<dbReference type="Gene3D" id="1.10.510.10">
    <property type="entry name" value="Transferase(Phosphotransferase) domain 1"/>
    <property type="match status" value="1"/>
</dbReference>
<dbReference type="InterPro" id="IPR000719">
    <property type="entry name" value="Prot_kinase_dom"/>
</dbReference>
<dbReference type="PANTHER" id="PTHR24416">
    <property type="entry name" value="TYROSINE-PROTEIN KINASE RECEPTOR"/>
    <property type="match status" value="1"/>
</dbReference>
<dbReference type="SUPFAM" id="SSF56112">
    <property type="entry name" value="Protein kinase-like (PK-like)"/>
    <property type="match status" value="1"/>
</dbReference>
<accession>A0ABD2XJQ1</accession>
<evidence type="ECO:0000256" key="12">
    <source>
        <dbReference type="ARBA" id="ARBA00051243"/>
    </source>
</evidence>
<dbReference type="Pfam" id="PF01094">
    <property type="entry name" value="ANF_receptor"/>
    <property type="match status" value="1"/>
</dbReference>
<dbReference type="PANTHER" id="PTHR24416:SF489">
    <property type="entry name" value="PROTEIN KINASE DOMAIN-CONTAINING PROTEIN"/>
    <property type="match status" value="1"/>
</dbReference>
<evidence type="ECO:0000256" key="16">
    <source>
        <dbReference type="SAM" id="SignalP"/>
    </source>
</evidence>
<evidence type="ECO:0000256" key="11">
    <source>
        <dbReference type="ARBA" id="ARBA00023224"/>
    </source>
</evidence>
<dbReference type="PROSITE" id="PS00107">
    <property type="entry name" value="PROTEIN_KINASE_ATP"/>
    <property type="match status" value="1"/>
</dbReference>
<keyword evidence="9" id="KW-0675">Receptor</keyword>
<dbReference type="SUPFAM" id="SSF53822">
    <property type="entry name" value="Periplasmic binding protein-like I"/>
    <property type="match status" value="1"/>
</dbReference>
<evidence type="ECO:0000256" key="7">
    <source>
        <dbReference type="ARBA" id="ARBA00023040"/>
    </source>
</evidence>
<protein>
    <recommendedName>
        <fullName evidence="13">Gamma-aminobutyric acid type B receptor subunit 2</fullName>
    </recommendedName>
</protein>
<sequence>MRVRHVIIGLLVLVCAVNTAHSNKCLTMLEEVNPKRIVRFENEPFNIKFEASTRVTHRLVTKIMKIYLQEVLGYSDITIVDVEDDFNITANFARLSENLTNSRKSIIPESMVNMEVWIPPHLDTTPLLDKHDVLELGSVGPPGHFGWFIPVGLSRLNDSWITFTKQETAARFDVNEVDWRKIANATVKSETEFYCKESFCQDGMYVPTQCQANKLQSQACAVLLADYSSPTKFIKDHIDHYKLYVKVAWVGPNLKHLIKYLTKEYLQSSSKEKSLVVLHYTPSSVIPNESEYVNVDFPRCGSRGSHEGCLYETRKLEKLVWNRLEPIAKLAFEAINRVKYTEEMYEALIDKYNEKLVGGTSYSKLSAIENEVACDWLRDNLRFALTHWMPNDEDKNTLIVGGIFPMTGSFYTAKSIVLAAQMAKQSINHNKTILRDYNLKMLINDGQCKSDLVMKSFIDYILHNYYNKLIGVLGPACSETIEPLAGVSKHFYTVIMSYGAEGSSFSDRSRYPYFFRTIGENRQYQYVYLQLLQKFGWQRVAAFSEDGLKYTEYISYMQDMLRDNGIEFVVNIKFPREWEPEVLTKYLEELKQKRARIIIADVYDQVARLVMCEAYRHEMTAKQNYVWFLPIWLRSNWFDTDYYNSAHGESTPCSTAEMKMAINGHLGISHATYAPDDSIMQEGITVRDWRDRYERYCSSQKEVTSPYAGYAYDAMWTYAYAVDALLKENSSYIFDLHSEHTVSRFTDIISKTDFNGVSGRIKFVGGPSRFPVINIYQHIDGEMSIVGDFHPNISEETSQVSGGTLNLNMSSIIWLSGKMPDDGRELPASCLFPLIAQVFGVSCFYALIIFNVFIFVLLVIGIIITVLFIKKSYERRVKRTEYFIQSLGLDLHNMNSICLDRWEMSRNDVVMNRKIGEGAFGTVYGGEARFPEKGGAWVSVAVKTLKQGSTAEDKYNFFAEANVMKRFDHQNIVKLLGVHMATEPALAVMEFMLYGDLKTYLLARRGFVNERVPTYDYDEISDLRLTSMALDVSRALAYLAENNYVHRDIASRNCLLNAQRQVKLGDFGMTRYLYNDECYHFNRKGMLPVRWMSPEAIRTGNFTLASDVWAYGVLVFEIITFGNFPYQGMSNNQVITYVEGGNTISIPKEVDPKLKDLLLKCWSFNPAERPAAKEIVDFLGNNSRIISPCLDAPVASVQLEHTGEMEMHMNAPPNDRKPSFPRWPAVQQNNANKTPSTTITPATAKIMETIELNGINANGGIVAETPSVIELPPDLQLECSQPLLNNDDPLNDYCENESAENQSNRYVNMKPGVTVDIRLEDSVTYIPNGRPYS</sequence>
<dbReference type="InterPro" id="IPR020635">
    <property type="entry name" value="Tyr_kinase_cat_dom"/>
</dbReference>
<feature type="signal peptide" evidence="16">
    <location>
        <begin position="1"/>
        <end position="22"/>
    </location>
</feature>
<proteinExistence type="predicted"/>
<reference evidence="18 19" key="1">
    <citation type="journal article" date="2024" name="bioRxiv">
        <title>A reference genome for Trichogramma kaykai: A tiny desert-dwelling parasitoid wasp with competing sex-ratio distorters.</title>
        <authorList>
            <person name="Culotta J."/>
            <person name="Lindsey A.R."/>
        </authorList>
    </citation>
    <scope>NUCLEOTIDE SEQUENCE [LARGE SCALE GENOMIC DNA]</scope>
    <source>
        <strain evidence="18 19">KSX58</strain>
    </source>
</reference>
<dbReference type="Proteomes" id="UP001627154">
    <property type="component" value="Unassembled WGS sequence"/>
</dbReference>
<evidence type="ECO:0000256" key="9">
    <source>
        <dbReference type="ARBA" id="ARBA00023170"/>
    </source>
</evidence>
<dbReference type="SMART" id="SM00219">
    <property type="entry name" value="TyrKc"/>
    <property type="match status" value="1"/>
</dbReference>
<evidence type="ECO:0000256" key="3">
    <source>
        <dbReference type="ARBA" id="ARBA00022475"/>
    </source>
</evidence>
<evidence type="ECO:0000313" key="19">
    <source>
        <dbReference type="Proteomes" id="UP001627154"/>
    </source>
</evidence>
<feature type="transmembrane region" description="Helical" evidence="15">
    <location>
        <begin position="844"/>
        <end position="869"/>
    </location>
</feature>
<keyword evidence="4 15" id="KW-0812">Transmembrane</keyword>
<evidence type="ECO:0000256" key="14">
    <source>
        <dbReference type="PROSITE-ProRule" id="PRU10141"/>
    </source>
</evidence>
<evidence type="ECO:0000256" key="6">
    <source>
        <dbReference type="ARBA" id="ARBA00022989"/>
    </source>
</evidence>
<keyword evidence="19" id="KW-1185">Reference proteome</keyword>
<dbReference type="GO" id="GO:0004714">
    <property type="term" value="F:transmembrane receptor protein tyrosine kinase activity"/>
    <property type="evidence" value="ECO:0007669"/>
    <property type="project" value="UniProtKB-EC"/>
</dbReference>
<dbReference type="GO" id="GO:0004930">
    <property type="term" value="F:G protein-coupled receptor activity"/>
    <property type="evidence" value="ECO:0007669"/>
    <property type="project" value="UniProtKB-KW"/>
</dbReference>
<comment type="catalytic activity">
    <reaction evidence="12">
        <text>L-tyrosyl-[protein] + ATP = O-phospho-L-tyrosyl-[protein] + ADP + H(+)</text>
        <dbReference type="Rhea" id="RHEA:10596"/>
        <dbReference type="Rhea" id="RHEA-COMP:10136"/>
        <dbReference type="Rhea" id="RHEA-COMP:20101"/>
        <dbReference type="ChEBI" id="CHEBI:15378"/>
        <dbReference type="ChEBI" id="CHEBI:30616"/>
        <dbReference type="ChEBI" id="CHEBI:46858"/>
        <dbReference type="ChEBI" id="CHEBI:61978"/>
        <dbReference type="ChEBI" id="CHEBI:456216"/>
        <dbReference type="EC" id="2.7.10.1"/>
    </reaction>
</comment>
<evidence type="ECO:0000256" key="4">
    <source>
        <dbReference type="ARBA" id="ARBA00022692"/>
    </source>
</evidence>
<comment type="subcellular location">
    <subcellularLocation>
        <location evidence="2">Cell membrane</location>
        <topology evidence="2">Multi-pass membrane protein</topology>
    </subcellularLocation>
    <subcellularLocation>
        <location evidence="1">Membrane</location>
        <topology evidence="1">Single-pass membrane protein</topology>
    </subcellularLocation>
</comment>
<evidence type="ECO:0000256" key="10">
    <source>
        <dbReference type="ARBA" id="ARBA00023180"/>
    </source>
</evidence>
<dbReference type="PROSITE" id="PS50011">
    <property type="entry name" value="PROTEIN_KINASE_DOM"/>
    <property type="match status" value="1"/>
</dbReference>
<dbReference type="GO" id="GO:0005524">
    <property type="term" value="F:ATP binding"/>
    <property type="evidence" value="ECO:0007669"/>
    <property type="project" value="UniProtKB-UniRule"/>
</dbReference>
<dbReference type="Gene3D" id="3.30.200.20">
    <property type="entry name" value="Phosphorylase Kinase, domain 1"/>
    <property type="match status" value="1"/>
</dbReference>
<dbReference type="EMBL" id="JBJJXI010000021">
    <property type="protein sequence ID" value="KAL3405079.1"/>
    <property type="molecule type" value="Genomic_DNA"/>
</dbReference>
<dbReference type="Gene3D" id="3.40.50.2300">
    <property type="match status" value="2"/>
</dbReference>
<dbReference type="InterPro" id="IPR017441">
    <property type="entry name" value="Protein_kinase_ATP_BS"/>
</dbReference>
<dbReference type="FunFam" id="3.40.50.2300:FF:000063">
    <property type="entry name" value="Gamma-aminobutyric acid type B receptor subunit"/>
    <property type="match status" value="1"/>
</dbReference>
<dbReference type="InterPro" id="IPR001245">
    <property type="entry name" value="Ser-Thr/Tyr_kinase_cat_dom"/>
</dbReference>
<dbReference type="InterPro" id="IPR008266">
    <property type="entry name" value="Tyr_kinase_AS"/>
</dbReference>
<dbReference type="PRINTS" id="PR00109">
    <property type="entry name" value="TYRKINASE"/>
</dbReference>
<evidence type="ECO:0000256" key="1">
    <source>
        <dbReference type="ARBA" id="ARBA00004167"/>
    </source>
</evidence>
<dbReference type="CDD" id="cd00192">
    <property type="entry name" value="PTKc"/>
    <property type="match status" value="1"/>
</dbReference>
<dbReference type="CDD" id="cd06366">
    <property type="entry name" value="PBP1_GABAb_receptor"/>
    <property type="match status" value="1"/>
</dbReference>
<name>A0ABD2XJQ1_9HYME</name>
<evidence type="ECO:0000256" key="13">
    <source>
        <dbReference type="ARBA" id="ARBA00073785"/>
    </source>
</evidence>
<evidence type="ECO:0000256" key="8">
    <source>
        <dbReference type="ARBA" id="ARBA00023136"/>
    </source>
</evidence>
<dbReference type="InterPro" id="IPR001828">
    <property type="entry name" value="ANF_lig-bd_rcpt"/>
</dbReference>
<dbReference type="GO" id="GO:0005886">
    <property type="term" value="C:plasma membrane"/>
    <property type="evidence" value="ECO:0007669"/>
    <property type="project" value="UniProtKB-SubCell"/>
</dbReference>
<dbReference type="InterPro" id="IPR011009">
    <property type="entry name" value="Kinase-like_dom_sf"/>
</dbReference>
<keyword evidence="14" id="KW-0067">ATP-binding</keyword>
<dbReference type="InterPro" id="IPR028082">
    <property type="entry name" value="Peripla_BP_I"/>
</dbReference>
<keyword evidence="11" id="KW-0807">Transducer</keyword>
<feature type="binding site" evidence="14">
    <location>
        <position position="943"/>
    </location>
    <ligand>
        <name>ATP</name>
        <dbReference type="ChEBI" id="CHEBI:30616"/>
    </ligand>
</feature>
<feature type="chain" id="PRO_5044753445" description="Gamma-aminobutyric acid type B receptor subunit 2" evidence="16">
    <location>
        <begin position="23"/>
        <end position="1333"/>
    </location>
</feature>
<feature type="domain" description="Protein kinase" evidence="17">
    <location>
        <begin position="909"/>
        <end position="1185"/>
    </location>
</feature>